<evidence type="ECO:0000313" key="13">
    <source>
        <dbReference type="Proteomes" id="UP000077051"/>
    </source>
</evidence>
<keyword evidence="5" id="KW-0805">Transcription regulation</keyword>
<organism evidence="12 13">
    <name type="scientific">Mucor lusitanicus CBS 277.49</name>
    <dbReference type="NCBI Taxonomy" id="747725"/>
    <lineage>
        <taxon>Eukaryota</taxon>
        <taxon>Fungi</taxon>
        <taxon>Fungi incertae sedis</taxon>
        <taxon>Mucoromycota</taxon>
        <taxon>Mucoromycotina</taxon>
        <taxon>Mucoromycetes</taxon>
        <taxon>Mucorales</taxon>
        <taxon>Mucorineae</taxon>
        <taxon>Mucoraceae</taxon>
        <taxon>Mucor</taxon>
    </lineage>
</organism>
<evidence type="ECO:0000313" key="12">
    <source>
        <dbReference type="EMBL" id="OAD06784.1"/>
    </source>
</evidence>
<dbReference type="OrthoDB" id="6365676at2759"/>
<feature type="transmembrane region" description="Helical" evidence="10">
    <location>
        <begin position="251"/>
        <end position="272"/>
    </location>
</feature>
<feature type="compositionally biased region" description="Acidic residues" evidence="9">
    <location>
        <begin position="58"/>
        <end position="77"/>
    </location>
</feature>
<dbReference type="SMART" id="SM00355">
    <property type="entry name" value="ZnF_C2H2"/>
    <property type="match status" value="9"/>
</dbReference>
<feature type="compositionally biased region" description="Low complexity" evidence="9">
    <location>
        <begin position="10"/>
        <end position="50"/>
    </location>
</feature>
<dbReference type="STRING" id="747725.A0A168NV73"/>
<dbReference type="PROSITE" id="PS50157">
    <property type="entry name" value="ZINC_FINGER_C2H2_2"/>
    <property type="match status" value="7"/>
</dbReference>
<dbReference type="GO" id="GO:0008270">
    <property type="term" value="F:zinc ion binding"/>
    <property type="evidence" value="ECO:0007669"/>
    <property type="project" value="UniProtKB-KW"/>
</dbReference>
<keyword evidence="6" id="KW-0804">Transcription</keyword>
<dbReference type="EMBL" id="AMYB01000002">
    <property type="protein sequence ID" value="OAD06784.1"/>
    <property type="molecule type" value="Genomic_DNA"/>
</dbReference>
<dbReference type="VEuPathDB" id="FungiDB:MUCCIDRAFT_107373"/>
<evidence type="ECO:0000256" key="3">
    <source>
        <dbReference type="ARBA" id="ARBA00022771"/>
    </source>
</evidence>
<keyword evidence="2" id="KW-0479">Metal-binding</keyword>
<keyword evidence="10" id="KW-0472">Membrane</keyword>
<feature type="region of interest" description="Disordered" evidence="9">
    <location>
        <begin position="1"/>
        <end position="77"/>
    </location>
</feature>
<feature type="domain" description="C2H2-type" evidence="11">
    <location>
        <begin position="635"/>
        <end position="663"/>
    </location>
</feature>
<evidence type="ECO:0000256" key="10">
    <source>
        <dbReference type="SAM" id="Phobius"/>
    </source>
</evidence>
<dbReference type="Proteomes" id="UP000077051">
    <property type="component" value="Unassembled WGS sequence"/>
</dbReference>
<keyword evidence="3 8" id="KW-0863">Zinc-finger</keyword>
<feature type="domain" description="C2H2-type" evidence="11">
    <location>
        <begin position="692"/>
        <end position="720"/>
    </location>
</feature>
<keyword evidence="4" id="KW-0862">Zinc</keyword>
<dbReference type="InterPro" id="IPR036236">
    <property type="entry name" value="Znf_C2H2_sf"/>
</dbReference>
<proteinExistence type="predicted"/>
<feature type="region of interest" description="Disordered" evidence="9">
    <location>
        <begin position="769"/>
        <end position="810"/>
    </location>
</feature>
<feature type="compositionally biased region" description="Gly residues" evidence="9">
    <location>
        <begin position="778"/>
        <end position="810"/>
    </location>
</feature>
<dbReference type="PANTHER" id="PTHR46179">
    <property type="entry name" value="ZINC FINGER PROTEIN"/>
    <property type="match status" value="1"/>
</dbReference>
<dbReference type="GO" id="GO:0005634">
    <property type="term" value="C:nucleus"/>
    <property type="evidence" value="ECO:0007669"/>
    <property type="project" value="UniProtKB-SubCell"/>
</dbReference>
<keyword evidence="7" id="KW-0539">Nucleus</keyword>
<evidence type="ECO:0000256" key="2">
    <source>
        <dbReference type="ARBA" id="ARBA00022723"/>
    </source>
</evidence>
<evidence type="ECO:0000256" key="8">
    <source>
        <dbReference type="PROSITE-ProRule" id="PRU00042"/>
    </source>
</evidence>
<comment type="caution">
    <text evidence="12">The sequence shown here is derived from an EMBL/GenBank/DDBJ whole genome shotgun (WGS) entry which is preliminary data.</text>
</comment>
<keyword evidence="10" id="KW-1133">Transmembrane helix</keyword>
<name>A0A168NV73_MUCCL</name>
<dbReference type="GO" id="GO:0006357">
    <property type="term" value="P:regulation of transcription by RNA polymerase II"/>
    <property type="evidence" value="ECO:0007669"/>
    <property type="project" value="TreeGrafter"/>
</dbReference>
<feature type="domain" description="C2H2-type" evidence="11">
    <location>
        <begin position="664"/>
        <end position="689"/>
    </location>
</feature>
<evidence type="ECO:0000256" key="4">
    <source>
        <dbReference type="ARBA" id="ARBA00022833"/>
    </source>
</evidence>
<keyword evidence="13" id="KW-1185">Reference proteome</keyword>
<feature type="domain" description="C2H2-type" evidence="11">
    <location>
        <begin position="572"/>
        <end position="602"/>
    </location>
</feature>
<dbReference type="AlphaFoldDB" id="A0A168NV73"/>
<evidence type="ECO:0000256" key="5">
    <source>
        <dbReference type="ARBA" id="ARBA00023015"/>
    </source>
</evidence>
<feature type="domain" description="C2H2-type" evidence="11">
    <location>
        <begin position="604"/>
        <end position="634"/>
    </location>
</feature>
<reference evidence="12 13" key="1">
    <citation type="submission" date="2015-06" db="EMBL/GenBank/DDBJ databases">
        <title>Expansion of signal transduction pathways in fungi by whole-genome duplication.</title>
        <authorList>
            <consortium name="DOE Joint Genome Institute"/>
            <person name="Corrochano L.M."/>
            <person name="Kuo A."/>
            <person name="Marcet-Houben M."/>
            <person name="Polaino S."/>
            <person name="Salamov A."/>
            <person name="Villalobos J.M."/>
            <person name="Alvarez M.I."/>
            <person name="Avalos J."/>
            <person name="Benito E.P."/>
            <person name="Benoit I."/>
            <person name="Burger G."/>
            <person name="Camino L.P."/>
            <person name="Canovas D."/>
            <person name="Cerda-Olmedo E."/>
            <person name="Cheng J.-F."/>
            <person name="Dominguez A."/>
            <person name="Elias M."/>
            <person name="Eslava A.P."/>
            <person name="Glaser F."/>
            <person name="Grimwood J."/>
            <person name="Gutierrez G."/>
            <person name="Heitman J."/>
            <person name="Henrissat B."/>
            <person name="Iturriaga E.A."/>
            <person name="Lang B.F."/>
            <person name="Lavin J.L."/>
            <person name="Lee S."/>
            <person name="Li W."/>
            <person name="Lindquist E."/>
            <person name="Lopez-Garcia S."/>
            <person name="Luque E.M."/>
            <person name="Marcos A.T."/>
            <person name="Martin J."/>
            <person name="Mccluskey K."/>
            <person name="Medina H.R."/>
            <person name="Miralles-Duran A."/>
            <person name="Miyazaki A."/>
            <person name="Munoz-Torres E."/>
            <person name="Oguiza J.A."/>
            <person name="Ohm R."/>
            <person name="Olmedo M."/>
            <person name="Orejas M."/>
            <person name="Ortiz-Castellanos L."/>
            <person name="Pisabarro A.G."/>
            <person name="Rodriguez-Romero J."/>
            <person name="Ruiz-Herrera J."/>
            <person name="Ruiz-Vazquez R."/>
            <person name="Sanz C."/>
            <person name="Schackwitz W."/>
            <person name="Schmutz J."/>
            <person name="Shahriari M."/>
            <person name="Shelest E."/>
            <person name="Silva-Franco F."/>
            <person name="Soanes D."/>
            <person name="Syed K."/>
            <person name="Tagua V.G."/>
            <person name="Talbot N.J."/>
            <person name="Thon M."/>
            <person name="De Vries R.P."/>
            <person name="Wiebenga A."/>
            <person name="Yadav J.S."/>
            <person name="Braun E.L."/>
            <person name="Baker S."/>
            <person name="Garre V."/>
            <person name="Horwitz B."/>
            <person name="Torres-Martinez S."/>
            <person name="Idnurm A."/>
            <person name="Herrera-Estrella A."/>
            <person name="Gabaldon T."/>
            <person name="Grigoriev I.V."/>
        </authorList>
    </citation>
    <scope>NUCLEOTIDE SEQUENCE [LARGE SCALE GENOMIC DNA]</scope>
    <source>
        <strain evidence="12 13">CBS 277.49</strain>
    </source>
</reference>
<gene>
    <name evidence="12" type="ORF">MUCCIDRAFT_107373</name>
</gene>
<comment type="subcellular location">
    <subcellularLocation>
        <location evidence="1">Nucleus</location>
    </subcellularLocation>
</comment>
<keyword evidence="10" id="KW-0812">Transmembrane</keyword>
<evidence type="ECO:0000256" key="7">
    <source>
        <dbReference type="ARBA" id="ARBA00023242"/>
    </source>
</evidence>
<dbReference type="PROSITE" id="PS00028">
    <property type="entry name" value="ZINC_FINGER_C2H2_1"/>
    <property type="match status" value="8"/>
</dbReference>
<dbReference type="Gene3D" id="3.30.160.60">
    <property type="entry name" value="Classic Zinc Finger"/>
    <property type="match status" value="4"/>
</dbReference>
<accession>A0A168NV73</accession>
<feature type="domain" description="C2H2-type" evidence="11">
    <location>
        <begin position="543"/>
        <end position="571"/>
    </location>
</feature>
<evidence type="ECO:0000256" key="9">
    <source>
        <dbReference type="SAM" id="MobiDB-lite"/>
    </source>
</evidence>
<evidence type="ECO:0000256" key="1">
    <source>
        <dbReference type="ARBA" id="ARBA00004123"/>
    </source>
</evidence>
<dbReference type="PANTHER" id="PTHR46179:SF13">
    <property type="entry name" value="C2H2-TYPE DOMAIN-CONTAINING PROTEIN"/>
    <property type="match status" value="1"/>
</dbReference>
<dbReference type="InterPro" id="IPR051061">
    <property type="entry name" value="Zinc_finger_trans_reg"/>
</dbReference>
<protein>
    <submittedName>
        <fullName evidence="12">C2H2-type zinc finger transcription factor</fullName>
    </submittedName>
</protein>
<feature type="domain" description="C2H2-type" evidence="11">
    <location>
        <begin position="721"/>
        <end position="748"/>
    </location>
</feature>
<dbReference type="InterPro" id="IPR013087">
    <property type="entry name" value="Znf_C2H2_type"/>
</dbReference>
<evidence type="ECO:0000259" key="11">
    <source>
        <dbReference type="PROSITE" id="PS50157"/>
    </source>
</evidence>
<evidence type="ECO:0000256" key="6">
    <source>
        <dbReference type="ARBA" id="ARBA00023163"/>
    </source>
</evidence>
<sequence length="810" mass="92180">MSDNNNRITRAAARGQQQAQGQQGEEAVQGGANIQQQQEEQQVQPPRVQQALGADAPDIGEPEITEEEVEDDDDFFPNLEADDEEEEEDNEEVIDVHFNEQEQDIIELTQADIVQSLTYQNVRNPNRLPYEFCSNPGTVLFYYFLGLYTGDGIHNAAGTLIGFGFKSTFFSYLDVLLRTCGVIAPRFYFSNYVDEVSQTYQGGNLGGVKWGYNDMFSARALFRYGLPSSNILDSIPNLVETLLPGTENRRILFFCFLLGYLCADGTVSWIWAGTPANCQARYQGIRLFARDQFIIQWFQREAEAYGCRSAIGLKRNAWRNVWVLYYATNDINNQSLLDGLTAMQEQNVPLDGKLLLLLNFLENNGFVQDRALPPKRVDFHTYLGASYDIDRGVDRTACVIGQDFFDLNRFELNDILRFIGFEELDNIYDFQLTRFVTQVREMMNQGNLTAGQQKFVQYYQNCQRRAIPNARIINKQYRTPFLFCGINGCQRYFTFRYRRLNHIQAIHDKIPFVCPVNGCMEEFKYASQVARHVSTDHGPQQVFRCDQCNRPLFQEEALNRHMIHFHNPNNRFRCAVPGCNKTYSTNIALQHHILHGHLREPGSIVCTQPGCAQTFYSNSNVLAHLRVVHHLEPQFQCPHCRQRFYLQDQMDAHMQTYHNPDNRFVCSWDNCGRRYIQIQTMRRHQERQHERLPCPQCNDEFVAPDQLQAHITKSHDPNKRYVCVFPGCNIRFTLRSSLERHQNKFGHTEGAGAAGAAGGPIRAVRGRVARAGRARGRGAAGRGTRGGGAAGRGTRGGGAAGRGTRGRGGA</sequence>
<dbReference type="SUPFAM" id="SSF57667">
    <property type="entry name" value="beta-beta-alpha zinc fingers"/>
    <property type="match status" value="3"/>
</dbReference>